<geneLocation type="plasmid" evidence="2">
    <name>1 dna</name>
</geneLocation>
<gene>
    <name evidence="1" type="ORF">Nstercoris_02307</name>
</gene>
<reference evidence="1 2" key="1">
    <citation type="submission" date="2019-06" db="EMBL/GenBank/DDBJ databases">
        <title>Nitrosomonas stercoris KYUHI-S whole genome shotgun sequence.</title>
        <authorList>
            <person name="Nakagawa T."/>
            <person name="Tsuchiya Y."/>
            <person name="Takahashi R."/>
        </authorList>
    </citation>
    <scope>NUCLEOTIDE SEQUENCE [LARGE SCALE GENOMIC DNA]</scope>
    <source>
        <strain evidence="1 2">KYUHI-S</strain>
        <plasmid evidence="2">1 dna</plasmid>
    </source>
</reference>
<dbReference type="AlphaFoldDB" id="A0A4Y1YQC8"/>
<dbReference type="EMBL" id="AP019756">
    <property type="protein sequence ID" value="BBL36028.1"/>
    <property type="molecule type" value="Genomic_DNA"/>
</dbReference>
<sequence length="476" mass="53682">MSTDITVKSETVLLATDTAKFEAYLEHLGLPTENIIASLSERKNIENNLPAFIESLPPEVKRNARYLSKFVAGAAIGLFDASLNYVWNEVVLNLREKVVVYGLDMFFDAAIGDSRRELYSTEEDLPGLKDNKLINTCRKLELISDVVYTKLNHILTMRNDIGASHPNVYSINAFELLGWLQTCVQDILNDKPSASAIQIKSFIENLKRSTVVLDNATIQSMEKPLNDLSLQNTDNLLNSIFGIYAADATSNVVKKNIALFAPCIWNRSSDNIKYKLGITIDGYKNNLHNEKHALGVEFFAFCGGNSYQSLDSRIIALDGHADDLLDARYAWDNFYNEPPHMRKILSYLVTENDLPVERSQKIIKTVLICRIGKGISYNSGVSPAGKSLYDQFFNLLGDQNIILTLKAMHSNEVRVCLDNKYCQDHMVSVIGILKSNARSERIQEILDYLIANKTILNKIHNDKRYKDLAKNHITFD</sequence>
<evidence type="ECO:0000313" key="2">
    <source>
        <dbReference type="Proteomes" id="UP000316473"/>
    </source>
</evidence>
<dbReference type="Proteomes" id="UP000316473">
    <property type="component" value="Plasmid plasmid 1"/>
</dbReference>
<protein>
    <submittedName>
        <fullName evidence="1">Uncharacterized protein</fullName>
    </submittedName>
</protein>
<organism evidence="1 2">
    <name type="scientific">Nitrosomonas stercoris</name>
    <dbReference type="NCBI Taxonomy" id="1444684"/>
    <lineage>
        <taxon>Bacteria</taxon>
        <taxon>Pseudomonadati</taxon>
        <taxon>Pseudomonadota</taxon>
        <taxon>Betaproteobacteria</taxon>
        <taxon>Nitrosomonadales</taxon>
        <taxon>Nitrosomonadaceae</taxon>
        <taxon>Nitrosomonas</taxon>
    </lineage>
</organism>
<keyword evidence="1" id="KW-0614">Plasmid</keyword>
<keyword evidence="2" id="KW-1185">Reference proteome</keyword>
<evidence type="ECO:0000313" key="1">
    <source>
        <dbReference type="EMBL" id="BBL36028.1"/>
    </source>
</evidence>
<proteinExistence type="predicted"/>
<name>A0A4Y1YQC8_9PROT</name>
<accession>A0A4Y1YQC8</accession>
<dbReference type="KEGG" id="nst:Nstercoris_02307"/>